<protein>
    <submittedName>
        <fullName evidence="1">Zinc/iron permease</fullName>
    </submittedName>
</protein>
<keyword evidence="2" id="KW-1185">Reference proteome</keyword>
<sequence length="415" mass="44216">MRTTLRFRDELISEPSPPCGNSTSSADFPLRIASIFVILVGASFGALFPVVSRRTAFLRSRIPKGVFDTAKYFGSGVIIATAFIHLLSPAIDELGSPCLSPAWSDYPYALALALISIFLIFVVELVAMRWGTAKLAALGLVHDPHASAHSHPPLCLETPELVRAAVSPGVKDLPYYTTTERQTDGTSVGGISDDITVAEKEKDKDKENGVPKSSPSSVHPHSHDHHHSHSHSHDIEAASSTHVPSTPAMAAAQLVGIAILEFGVLLHSFLIGLTLAVTENFKILFIVLVFHQTFEGLGVGSRLAYLDLSAAGRRWSHVPIWAAIVFGITTPIGIAIGMGIRQTYNPGSATASIVSGVLDAFSAGILIYTGLVELLAHDFLFNPTMIQHASNGELAFAVGSVMLGCGLMALLGRWA</sequence>
<reference evidence="1" key="1">
    <citation type="journal article" date="2021" name="Environ. Microbiol.">
        <title>Gene family expansions and transcriptome signatures uncover fungal adaptations to wood decay.</title>
        <authorList>
            <person name="Hage H."/>
            <person name="Miyauchi S."/>
            <person name="Viragh M."/>
            <person name="Drula E."/>
            <person name="Min B."/>
            <person name="Chaduli D."/>
            <person name="Navarro D."/>
            <person name="Favel A."/>
            <person name="Norest M."/>
            <person name="Lesage-Meessen L."/>
            <person name="Balint B."/>
            <person name="Merenyi Z."/>
            <person name="de Eugenio L."/>
            <person name="Morin E."/>
            <person name="Martinez A.T."/>
            <person name="Baldrian P."/>
            <person name="Stursova M."/>
            <person name="Martinez M.J."/>
            <person name="Novotny C."/>
            <person name="Magnuson J.K."/>
            <person name="Spatafora J.W."/>
            <person name="Maurice S."/>
            <person name="Pangilinan J."/>
            <person name="Andreopoulos W."/>
            <person name="LaButti K."/>
            <person name="Hundley H."/>
            <person name="Na H."/>
            <person name="Kuo A."/>
            <person name="Barry K."/>
            <person name="Lipzen A."/>
            <person name="Henrissat B."/>
            <person name="Riley R."/>
            <person name="Ahrendt S."/>
            <person name="Nagy L.G."/>
            <person name="Grigoriev I.V."/>
            <person name="Martin F."/>
            <person name="Rosso M.N."/>
        </authorList>
    </citation>
    <scope>NUCLEOTIDE SEQUENCE</scope>
    <source>
        <strain evidence="1">CBS 384.51</strain>
    </source>
</reference>
<organism evidence="1 2">
    <name type="scientific">Irpex rosettiformis</name>
    <dbReference type="NCBI Taxonomy" id="378272"/>
    <lineage>
        <taxon>Eukaryota</taxon>
        <taxon>Fungi</taxon>
        <taxon>Dikarya</taxon>
        <taxon>Basidiomycota</taxon>
        <taxon>Agaricomycotina</taxon>
        <taxon>Agaricomycetes</taxon>
        <taxon>Polyporales</taxon>
        <taxon>Irpicaceae</taxon>
        <taxon>Irpex</taxon>
    </lineage>
</organism>
<comment type="caution">
    <text evidence="1">The sequence shown here is derived from an EMBL/GenBank/DDBJ whole genome shotgun (WGS) entry which is preliminary data.</text>
</comment>
<evidence type="ECO:0000313" key="2">
    <source>
        <dbReference type="Proteomes" id="UP001055072"/>
    </source>
</evidence>
<dbReference type="Proteomes" id="UP001055072">
    <property type="component" value="Unassembled WGS sequence"/>
</dbReference>
<gene>
    <name evidence="1" type="ORF">BDY19DRAFT_977382</name>
</gene>
<dbReference type="EMBL" id="MU274960">
    <property type="protein sequence ID" value="KAI0083562.1"/>
    <property type="molecule type" value="Genomic_DNA"/>
</dbReference>
<proteinExistence type="predicted"/>
<name>A0ACB8TNH0_9APHY</name>
<accession>A0ACB8TNH0</accession>
<evidence type="ECO:0000313" key="1">
    <source>
        <dbReference type="EMBL" id="KAI0083562.1"/>
    </source>
</evidence>